<dbReference type="RefSeq" id="WP_264514594.1">
    <property type="nucleotide sequence ID" value="NZ_JAPDDR010000008.1"/>
</dbReference>
<accession>A0ABT3G5B1</accession>
<dbReference type="Gene3D" id="3.10.50.30">
    <property type="entry name" value="Transcription elongation factor, GreA/GreB, C-terminal domain"/>
    <property type="match status" value="1"/>
</dbReference>
<keyword evidence="3" id="KW-1185">Reference proteome</keyword>
<keyword evidence="2" id="KW-0648">Protein biosynthesis</keyword>
<sequence>MNSPRLLNEGDLSRLASLLENRLTTEHRNQLLVLLGQAASTRDAAELECRVALGDRITLVSPLDSRDWYKPEIVLPDQVDLDEDIISVMTPVGLAVLGRRIGDRVSWETPAGTRWMTITAVHKHVLS</sequence>
<dbReference type="Pfam" id="PF01272">
    <property type="entry name" value="GreA_GreB"/>
    <property type="match status" value="1"/>
</dbReference>
<dbReference type="SUPFAM" id="SSF54534">
    <property type="entry name" value="FKBP-like"/>
    <property type="match status" value="1"/>
</dbReference>
<dbReference type="GO" id="GO:0003746">
    <property type="term" value="F:translation elongation factor activity"/>
    <property type="evidence" value="ECO:0007669"/>
    <property type="project" value="UniProtKB-KW"/>
</dbReference>
<dbReference type="EMBL" id="JAPDDR010000008">
    <property type="protein sequence ID" value="MCW1915051.1"/>
    <property type="molecule type" value="Genomic_DNA"/>
</dbReference>
<dbReference type="InterPro" id="IPR001437">
    <property type="entry name" value="Tscrpt_elong_fac_GreA/B_C"/>
</dbReference>
<reference evidence="2" key="1">
    <citation type="submission" date="2022-10" db="EMBL/GenBank/DDBJ databases">
        <title>Luteolibacter sp. GHJ8, whole genome shotgun sequencing project.</title>
        <authorList>
            <person name="Zhao G."/>
            <person name="Shen L."/>
        </authorList>
    </citation>
    <scope>NUCLEOTIDE SEQUENCE</scope>
    <source>
        <strain evidence="2">GHJ8</strain>
    </source>
</reference>
<protein>
    <submittedName>
        <fullName evidence="2">GreA/GreB family elongation factor</fullName>
    </submittedName>
</protein>
<dbReference type="Proteomes" id="UP001165653">
    <property type="component" value="Unassembled WGS sequence"/>
</dbReference>
<organism evidence="2 3">
    <name type="scientific">Luteolibacter rhizosphaerae</name>
    <dbReference type="NCBI Taxonomy" id="2989719"/>
    <lineage>
        <taxon>Bacteria</taxon>
        <taxon>Pseudomonadati</taxon>
        <taxon>Verrucomicrobiota</taxon>
        <taxon>Verrucomicrobiia</taxon>
        <taxon>Verrucomicrobiales</taxon>
        <taxon>Verrucomicrobiaceae</taxon>
        <taxon>Luteolibacter</taxon>
    </lineage>
</organism>
<name>A0ABT3G5B1_9BACT</name>
<evidence type="ECO:0000313" key="3">
    <source>
        <dbReference type="Proteomes" id="UP001165653"/>
    </source>
</evidence>
<evidence type="ECO:0000313" key="2">
    <source>
        <dbReference type="EMBL" id="MCW1915051.1"/>
    </source>
</evidence>
<keyword evidence="2" id="KW-0251">Elongation factor</keyword>
<evidence type="ECO:0000259" key="1">
    <source>
        <dbReference type="Pfam" id="PF01272"/>
    </source>
</evidence>
<comment type="caution">
    <text evidence="2">The sequence shown here is derived from an EMBL/GenBank/DDBJ whole genome shotgun (WGS) entry which is preliminary data.</text>
</comment>
<feature type="domain" description="Transcription elongation factor GreA/GreB C-terminal" evidence="1">
    <location>
        <begin position="50"/>
        <end position="122"/>
    </location>
</feature>
<gene>
    <name evidence="2" type="ORF">OJ996_15800</name>
</gene>
<proteinExistence type="predicted"/>
<dbReference type="InterPro" id="IPR036953">
    <property type="entry name" value="GreA/GreB_C_sf"/>
</dbReference>